<gene>
    <name evidence="3" type="ORF">DdX_04374</name>
</gene>
<keyword evidence="2" id="KW-1133">Transmembrane helix</keyword>
<evidence type="ECO:0000256" key="2">
    <source>
        <dbReference type="SAM" id="Phobius"/>
    </source>
</evidence>
<dbReference type="InterPro" id="IPR004151">
    <property type="entry name" value="7TM_GPCR_serpentine_rcpt_Sre"/>
</dbReference>
<feature type="transmembrane region" description="Helical" evidence="2">
    <location>
        <begin position="27"/>
        <end position="53"/>
    </location>
</feature>
<name>A0AAD4RAZ0_9BILA</name>
<comment type="caution">
    <text evidence="3">The sequence shown here is derived from an EMBL/GenBank/DDBJ whole genome shotgun (WGS) entry which is preliminary data.</text>
</comment>
<accession>A0AAD4RAZ0</accession>
<dbReference type="AlphaFoldDB" id="A0AAD4RAZ0"/>
<dbReference type="GO" id="GO:0016020">
    <property type="term" value="C:membrane"/>
    <property type="evidence" value="ECO:0007669"/>
    <property type="project" value="InterPro"/>
</dbReference>
<comment type="similarity">
    <text evidence="1">Belongs to the nematode receptor-like protein sre family.</text>
</comment>
<dbReference type="PANTHER" id="PTHR23128">
    <property type="entry name" value="SERPENTINE RECEPTOR, CLASS E (EPSILON)-RELATED"/>
    <property type="match status" value="1"/>
</dbReference>
<evidence type="ECO:0000256" key="1">
    <source>
        <dbReference type="ARBA" id="ARBA00006803"/>
    </source>
</evidence>
<feature type="transmembrane region" description="Helical" evidence="2">
    <location>
        <begin position="167"/>
        <end position="188"/>
    </location>
</feature>
<dbReference type="EMBL" id="JAKKPZ010000004">
    <property type="protein sequence ID" value="KAI1722076.1"/>
    <property type="molecule type" value="Genomic_DNA"/>
</dbReference>
<feature type="transmembrane region" description="Helical" evidence="2">
    <location>
        <begin position="194"/>
        <end position="215"/>
    </location>
</feature>
<dbReference type="Pfam" id="PF03125">
    <property type="entry name" value="Sre"/>
    <property type="match status" value="1"/>
</dbReference>
<organism evidence="3 4">
    <name type="scientific">Ditylenchus destructor</name>
    <dbReference type="NCBI Taxonomy" id="166010"/>
    <lineage>
        <taxon>Eukaryota</taxon>
        <taxon>Metazoa</taxon>
        <taxon>Ecdysozoa</taxon>
        <taxon>Nematoda</taxon>
        <taxon>Chromadorea</taxon>
        <taxon>Rhabditida</taxon>
        <taxon>Tylenchina</taxon>
        <taxon>Tylenchomorpha</taxon>
        <taxon>Sphaerularioidea</taxon>
        <taxon>Anguinidae</taxon>
        <taxon>Anguininae</taxon>
        <taxon>Ditylenchus</taxon>
    </lineage>
</organism>
<proteinExistence type="inferred from homology"/>
<keyword evidence="2" id="KW-0812">Transmembrane</keyword>
<dbReference type="Proteomes" id="UP001201812">
    <property type="component" value="Unassembled WGS sequence"/>
</dbReference>
<reference evidence="3" key="1">
    <citation type="submission" date="2022-01" db="EMBL/GenBank/DDBJ databases">
        <title>Genome Sequence Resource for Two Populations of Ditylenchus destructor, the Migratory Endoparasitic Phytonematode.</title>
        <authorList>
            <person name="Zhang H."/>
            <person name="Lin R."/>
            <person name="Xie B."/>
        </authorList>
    </citation>
    <scope>NUCLEOTIDE SEQUENCE</scope>
    <source>
        <strain evidence="3">BazhouSP</strain>
    </source>
</reference>
<dbReference type="PANTHER" id="PTHR23128:SF132">
    <property type="entry name" value="SERPENTINE RECEPTOR, CLASS E (EPSILON)-RELATED"/>
    <property type="match status" value="1"/>
</dbReference>
<evidence type="ECO:0000313" key="3">
    <source>
        <dbReference type="EMBL" id="KAI1722076.1"/>
    </source>
</evidence>
<evidence type="ECO:0000313" key="4">
    <source>
        <dbReference type="Proteomes" id="UP001201812"/>
    </source>
</evidence>
<keyword evidence="4" id="KW-1185">Reference proteome</keyword>
<feature type="transmembrane region" description="Helical" evidence="2">
    <location>
        <begin position="259"/>
        <end position="280"/>
    </location>
</feature>
<feature type="transmembrane region" description="Helical" evidence="2">
    <location>
        <begin position="292"/>
        <end position="309"/>
    </location>
</feature>
<feature type="transmembrane region" description="Helical" evidence="2">
    <location>
        <begin position="132"/>
        <end position="155"/>
    </location>
</feature>
<protein>
    <submittedName>
        <fullName evidence="3">Sre G protein-coupled chemoreceptor domain-containing protein</fullName>
    </submittedName>
</protein>
<dbReference type="GO" id="GO:0007606">
    <property type="term" value="P:sensory perception of chemical stimulus"/>
    <property type="evidence" value="ECO:0007669"/>
    <property type="project" value="InterPro"/>
</dbReference>
<sequence>MAVAGPSLVPFTRIAEAIHSTNQSTLFSVLLIFELCIVLSGFFLVAVVLILLHRTQFVHINCYRIVANMAWHYILFGVVPRFFEVVYVFDYTLTWGGLGSRNVYSNGTLISGNAPISIRAQSPVFWSNIMRFYFVFVGAFTLPASAIERCCAAIYVNDYERNNRSFISALLLLIVECKAIFLTCASVLGFIHFLITVIVIGLENIVALFIILYCGRKNINFYKKSMSHCPKIRKDTIYSLSARYQNVQNIRVAKMLRKMFVASWICTFLLVCIYIAVIATKNTTLSHLNWELFDLVIAIYANIVPFVIVREIRAFRREVYKGLRQLGCTHFSFCLWSKGSMVSSQELTDTTTRDSSKEPAPHLENVMGVKLIHSNPQDETAAHFTQLENMWDPKEVYLLQ</sequence>
<keyword evidence="2" id="KW-0472">Membrane</keyword>